<comment type="caution">
    <text evidence="6">The sequence shown here is derived from an EMBL/GenBank/DDBJ whole genome shotgun (WGS) entry which is preliminary data.</text>
</comment>
<evidence type="ECO:0000256" key="1">
    <source>
        <dbReference type="ARBA" id="ARBA00009437"/>
    </source>
</evidence>
<dbReference type="PANTHER" id="PTHR30346">
    <property type="entry name" value="TRANSCRIPTIONAL DUAL REGULATOR HCAR-RELATED"/>
    <property type="match status" value="1"/>
</dbReference>
<keyword evidence="4" id="KW-0804">Transcription</keyword>
<accession>A0ABV1EP66</accession>
<name>A0ABV1EP66_9FIRM</name>
<comment type="similarity">
    <text evidence="1">Belongs to the LysR transcriptional regulatory family.</text>
</comment>
<dbReference type="CDD" id="cd05466">
    <property type="entry name" value="PBP2_LTTR_substrate"/>
    <property type="match status" value="1"/>
</dbReference>
<evidence type="ECO:0000259" key="5">
    <source>
        <dbReference type="PROSITE" id="PS50931"/>
    </source>
</evidence>
<organism evidence="6 7">
    <name type="scientific">Flavonifractor hominis</name>
    <dbReference type="NCBI Taxonomy" id="3133178"/>
    <lineage>
        <taxon>Bacteria</taxon>
        <taxon>Bacillati</taxon>
        <taxon>Bacillota</taxon>
        <taxon>Clostridia</taxon>
        <taxon>Eubacteriales</taxon>
        <taxon>Oscillospiraceae</taxon>
        <taxon>Flavonifractor</taxon>
    </lineage>
</organism>
<dbReference type="RefSeq" id="WP_349139984.1">
    <property type="nucleotide sequence ID" value="NZ_JBBMFT010000003.1"/>
</dbReference>
<dbReference type="InterPro" id="IPR000847">
    <property type="entry name" value="LysR_HTH_N"/>
</dbReference>
<dbReference type="InterPro" id="IPR036390">
    <property type="entry name" value="WH_DNA-bd_sf"/>
</dbReference>
<evidence type="ECO:0000256" key="2">
    <source>
        <dbReference type="ARBA" id="ARBA00023015"/>
    </source>
</evidence>
<evidence type="ECO:0000256" key="3">
    <source>
        <dbReference type="ARBA" id="ARBA00023125"/>
    </source>
</evidence>
<feature type="domain" description="HTH lysR-type" evidence="5">
    <location>
        <begin position="4"/>
        <end position="61"/>
    </location>
</feature>
<dbReference type="EMBL" id="JBBMFT010000003">
    <property type="protein sequence ID" value="MEQ2456382.1"/>
    <property type="molecule type" value="Genomic_DNA"/>
</dbReference>
<dbReference type="PANTHER" id="PTHR30346:SF28">
    <property type="entry name" value="HTH-TYPE TRANSCRIPTIONAL REGULATOR CYNR"/>
    <property type="match status" value="1"/>
</dbReference>
<dbReference type="SUPFAM" id="SSF53850">
    <property type="entry name" value="Periplasmic binding protein-like II"/>
    <property type="match status" value="1"/>
</dbReference>
<gene>
    <name evidence="6" type="ORF">WMO45_07600</name>
</gene>
<dbReference type="PRINTS" id="PR00039">
    <property type="entry name" value="HTHLYSR"/>
</dbReference>
<reference evidence="6 7" key="1">
    <citation type="submission" date="2024-03" db="EMBL/GenBank/DDBJ databases">
        <title>Human intestinal bacterial collection.</title>
        <authorList>
            <person name="Pauvert C."/>
            <person name="Hitch T.C.A."/>
            <person name="Clavel T."/>
        </authorList>
    </citation>
    <scope>NUCLEOTIDE SEQUENCE [LARGE SCALE GENOMIC DNA]</scope>
    <source>
        <strain evidence="6 7">CLA-AP-H34</strain>
    </source>
</reference>
<dbReference type="Pfam" id="PF00126">
    <property type="entry name" value="HTH_1"/>
    <property type="match status" value="1"/>
</dbReference>
<dbReference type="SUPFAM" id="SSF46785">
    <property type="entry name" value="Winged helix' DNA-binding domain"/>
    <property type="match status" value="1"/>
</dbReference>
<dbReference type="Proteomes" id="UP001440599">
    <property type="component" value="Unassembled WGS sequence"/>
</dbReference>
<evidence type="ECO:0000313" key="6">
    <source>
        <dbReference type="EMBL" id="MEQ2456382.1"/>
    </source>
</evidence>
<keyword evidence="7" id="KW-1185">Reference proteome</keyword>
<proteinExistence type="inferred from homology"/>
<evidence type="ECO:0000313" key="7">
    <source>
        <dbReference type="Proteomes" id="UP001440599"/>
    </source>
</evidence>
<sequence length="307" mass="34646">MIPLDLAQIRYFLSVADNLSFTRASEELYVSQPTISKQIALLERELGVKLFIRDNHSVRLTYIGQMLYPDFREALSLIDTAVQKAASTTADVRGQIRIGIGSMMDINYIMPGFLRAFSQVYPEIRLKITSHPFSVLQQKLEGGELDVIFTYSLEPPKKGDQTRMVVSRSHTFLYYSQVLMLQESGPLSLQDFVDKPLLRLREHSSDSATSIYYSDVAACSGLQFQHVVEVPDMETMILYLESGLGVCIMGRSYRINTSANIRAIDLSMTDHLASVGTDAIWRKSNHNPSLQLLLDEIQQYTSSDDLI</sequence>
<protein>
    <submittedName>
        <fullName evidence="6">LysR family transcriptional regulator</fullName>
    </submittedName>
</protein>
<dbReference type="Gene3D" id="1.10.10.10">
    <property type="entry name" value="Winged helix-like DNA-binding domain superfamily/Winged helix DNA-binding domain"/>
    <property type="match status" value="1"/>
</dbReference>
<keyword evidence="2" id="KW-0805">Transcription regulation</keyword>
<evidence type="ECO:0000256" key="4">
    <source>
        <dbReference type="ARBA" id="ARBA00023163"/>
    </source>
</evidence>
<dbReference type="PROSITE" id="PS50931">
    <property type="entry name" value="HTH_LYSR"/>
    <property type="match status" value="1"/>
</dbReference>
<dbReference type="InterPro" id="IPR036388">
    <property type="entry name" value="WH-like_DNA-bd_sf"/>
</dbReference>
<dbReference type="Pfam" id="PF03466">
    <property type="entry name" value="LysR_substrate"/>
    <property type="match status" value="1"/>
</dbReference>
<dbReference type="InterPro" id="IPR005119">
    <property type="entry name" value="LysR_subst-bd"/>
</dbReference>
<dbReference type="Gene3D" id="3.40.190.10">
    <property type="entry name" value="Periplasmic binding protein-like II"/>
    <property type="match status" value="2"/>
</dbReference>
<keyword evidence="3" id="KW-0238">DNA-binding</keyword>